<dbReference type="Gene3D" id="1.20.5.4130">
    <property type="match status" value="1"/>
</dbReference>
<dbReference type="SUPFAM" id="SSF52540">
    <property type="entry name" value="P-loop containing nucleoside triphosphate hydrolases"/>
    <property type="match status" value="1"/>
</dbReference>
<dbReference type="InterPro" id="IPR032675">
    <property type="entry name" value="LRR_dom_sf"/>
</dbReference>
<feature type="domain" description="Disease resistance N-terminal" evidence="9">
    <location>
        <begin position="9"/>
        <end position="89"/>
    </location>
</feature>
<dbReference type="InterPro" id="IPR055414">
    <property type="entry name" value="LRR_R13L4/SHOC2-like"/>
</dbReference>
<dbReference type="InterPro" id="IPR036388">
    <property type="entry name" value="WH-like_DNA-bd_sf"/>
</dbReference>
<feature type="domain" description="Disease resistance R13L4/SHOC-2-like LRR" evidence="11">
    <location>
        <begin position="547"/>
        <end position="913"/>
    </location>
</feature>
<evidence type="ECO:0000256" key="7">
    <source>
        <dbReference type="SAM" id="Coils"/>
    </source>
</evidence>
<dbReference type="Pfam" id="PF23559">
    <property type="entry name" value="WHD_DRP"/>
    <property type="match status" value="1"/>
</dbReference>
<evidence type="ECO:0000256" key="1">
    <source>
        <dbReference type="ARBA" id="ARBA00008894"/>
    </source>
</evidence>
<proteinExistence type="inferred from homology"/>
<dbReference type="InterPro" id="IPR027417">
    <property type="entry name" value="P-loop_NTPase"/>
</dbReference>
<dbReference type="GO" id="GO:0000166">
    <property type="term" value="F:nucleotide binding"/>
    <property type="evidence" value="ECO:0007669"/>
    <property type="project" value="UniProtKB-KW"/>
</dbReference>
<dbReference type="InterPro" id="IPR042197">
    <property type="entry name" value="Apaf_helical"/>
</dbReference>
<dbReference type="EMBL" id="OZ075136">
    <property type="protein sequence ID" value="CAL5004260.1"/>
    <property type="molecule type" value="Genomic_DNA"/>
</dbReference>
<dbReference type="InterPro" id="IPR044974">
    <property type="entry name" value="Disease_R_plants"/>
</dbReference>
<dbReference type="GO" id="GO:0009626">
    <property type="term" value="P:plant-type hypersensitive response"/>
    <property type="evidence" value="ECO:0007669"/>
    <property type="project" value="UniProtKB-ARBA"/>
</dbReference>
<dbReference type="PRINTS" id="PR00364">
    <property type="entry name" value="DISEASERSIST"/>
</dbReference>
<protein>
    <submittedName>
        <fullName evidence="12">Uncharacterized protein</fullName>
    </submittedName>
</protein>
<dbReference type="GO" id="GO:0042742">
    <property type="term" value="P:defense response to bacterium"/>
    <property type="evidence" value="ECO:0007669"/>
    <property type="project" value="UniProtKB-ARBA"/>
</dbReference>
<dbReference type="Pfam" id="PF23598">
    <property type="entry name" value="LRR_14"/>
    <property type="match status" value="1"/>
</dbReference>
<evidence type="ECO:0000256" key="4">
    <source>
        <dbReference type="ARBA" id="ARBA00022741"/>
    </source>
</evidence>
<feature type="domain" description="NB-ARC" evidence="8">
    <location>
        <begin position="169"/>
        <end position="330"/>
    </location>
</feature>
<keyword evidence="4" id="KW-0547">Nucleotide-binding</keyword>
<evidence type="ECO:0000256" key="2">
    <source>
        <dbReference type="ARBA" id="ARBA00022614"/>
    </source>
</evidence>
<dbReference type="AlphaFoldDB" id="A0ABC9BNM7"/>
<dbReference type="Gene3D" id="1.10.10.10">
    <property type="entry name" value="Winged helix-like DNA-binding domain superfamily/Winged helix DNA-binding domain"/>
    <property type="match status" value="1"/>
</dbReference>
<comment type="similarity">
    <text evidence="1">Belongs to the disease resistance NB-LRR family.</text>
</comment>
<evidence type="ECO:0000256" key="6">
    <source>
        <dbReference type="ARBA" id="ARBA00023054"/>
    </source>
</evidence>
<dbReference type="PANTHER" id="PTHR23155">
    <property type="entry name" value="DISEASE RESISTANCE PROTEIN RP"/>
    <property type="match status" value="1"/>
</dbReference>
<evidence type="ECO:0000256" key="5">
    <source>
        <dbReference type="ARBA" id="ARBA00022821"/>
    </source>
</evidence>
<dbReference type="Gene3D" id="1.10.8.430">
    <property type="entry name" value="Helical domain of apoptotic protease-activating factors"/>
    <property type="match status" value="1"/>
</dbReference>
<dbReference type="InterPro" id="IPR002182">
    <property type="entry name" value="NB-ARC"/>
</dbReference>
<evidence type="ECO:0000313" key="12">
    <source>
        <dbReference type="EMBL" id="CAL5004260.1"/>
    </source>
</evidence>
<accession>A0ABC9BNM7</accession>
<dbReference type="SUPFAM" id="SSF52058">
    <property type="entry name" value="L domain-like"/>
    <property type="match status" value="1"/>
</dbReference>
<dbReference type="Gene3D" id="3.80.10.10">
    <property type="entry name" value="Ribonuclease Inhibitor"/>
    <property type="match status" value="1"/>
</dbReference>
<evidence type="ECO:0000259" key="11">
    <source>
        <dbReference type="Pfam" id="PF23598"/>
    </source>
</evidence>
<keyword evidence="2" id="KW-0433">Leucine-rich repeat</keyword>
<keyword evidence="3" id="KW-0677">Repeat</keyword>
<dbReference type="InterPro" id="IPR058922">
    <property type="entry name" value="WHD_DRP"/>
</dbReference>
<gene>
    <name evidence="12" type="ORF">URODEC1_LOCUS66811</name>
</gene>
<dbReference type="GO" id="GO:0002758">
    <property type="term" value="P:innate immune response-activating signaling pathway"/>
    <property type="evidence" value="ECO:0007669"/>
    <property type="project" value="UniProtKB-ARBA"/>
</dbReference>
<evidence type="ECO:0000313" key="13">
    <source>
        <dbReference type="Proteomes" id="UP001497457"/>
    </source>
</evidence>
<dbReference type="FunFam" id="1.10.10.10:FF:000322">
    <property type="entry name" value="Probable disease resistance protein At1g63360"/>
    <property type="match status" value="1"/>
</dbReference>
<dbReference type="Proteomes" id="UP001497457">
    <property type="component" value="Chromosome 26rd"/>
</dbReference>
<evidence type="ECO:0000259" key="10">
    <source>
        <dbReference type="Pfam" id="PF23559"/>
    </source>
</evidence>
<dbReference type="Pfam" id="PF18052">
    <property type="entry name" value="Rx_N"/>
    <property type="match status" value="1"/>
</dbReference>
<dbReference type="Gene3D" id="3.40.50.300">
    <property type="entry name" value="P-loop containing nucleotide triphosphate hydrolases"/>
    <property type="match status" value="1"/>
</dbReference>
<dbReference type="CDD" id="cd14798">
    <property type="entry name" value="RX-CC_like"/>
    <property type="match status" value="1"/>
</dbReference>
<dbReference type="Pfam" id="PF00931">
    <property type="entry name" value="NB-ARC"/>
    <property type="match status" value="1"/>
</dbReference>
<organism evidence="12 13">
    <name type="scientific">Urochloa decumbens</name>
    <dbReference type="NCBI Taxonomy" id="240449"/>
    <lineage>
        <taxon>Eukaryota</taxon>
        <taxon>Viridiplantae</taxon>
        <taxon>Streptophyta</taxon>
        <taxon>Embryophyta</taxon>
        <taxon>Tracheophyta</taxon>
        <taxon>Spermatophyta</taxon>
        <taxon>Magnoliopsida</taxon>
        <taxon>Liliopsida</taxon>
        <taxon>Poales</taxon>
        <taxon>Poaceae</taxon>
        <taxon>PACMAD clade</taxon>
        <taxon>Panicoideae</taxon>
        <taxon>Panicodae</taxon>
        <taxon>Paniceae</taxon>
        <taxon>Melinidinae</taxon>
        <taxon>Urochloa</taxon>
    </lineage>
</organism>
<dbReference type="InterPro" id="IPR041118">
    <property type="entry name" value="Rx_N"/>
</dbReference>
<evidence type="ECO:0000256" key="3">
    <source>
        <dbReference type="ARBA" id="ARBA00022737"/>
    </source>
</evidence>
<keyword evidence="5" id="KW-0611">Plant defense</keyword>
<evidence type="ECO:0000259" key="8">
    <source>
        <dbReference type="Pfam" id="PF00931"/>
    </source>
</evidence>
<feature type="coiled-coil region" evidence="7">
    <location>
        <begin position="44"/>
        <end position="78"/>
    </location>
</feature>
<reference evidence="12" key="1">
    <citation type="submission" date="2024-10" db="EMBL/GenBank/DDBJ databases">
        <authorList>
            <person name="Ryan C."/>
        </authorList>
    </citation>
    <scope>NUCLEOTIDE SEQUENCE [LARGE SCALE GENOMIC DNA]</scope>
</reference>
<feature type="domain" description="Disease resistance protein winged helix" evidence="10">
    <location>
        <begin position="425"/>
        <end position="494"/>
    </location>
</feature>
<sequence>MASRTSNGVIDSVLAKLNELMMGDMCSNFIGISSMGIQFLWKELSTMNALLEKLEDDIDELDAQANNWRNQVKEMTYDIEDCIDEFMSSEGISDNVKVGFINKISHFLTTLKSRVKTAWQIKDLKTRLQEIDERHKRYTIAGRSSSTTATIDPRLSALYKDAAKLIGIENPKEELIGKMDKGQQFKVVSIVGFGGLGKTTLANEVYREVKGQFNSKAFVSISQNPDMARILQRMWLQLEPHTSHVFEVQDLINNIRKHLEDKRYIIIVDDLWDIQVWNIISCIFPQNNQRSIVIITTRIEDVARACCSDHGYIYNMKPLSEQDSRKLFFDRIFGSKGYCPREFNEPSCKILKKCGGLPLAITAVAGALACKRTKPNEQWEYIHNFLVTTKFATNSNFEDMMHILDLSYKNLPRHLKACFLYLASYPEDHKINKVELARRFVAEGFVSSSGQDVWNVAESYVIELANRSMIQPVYEDDDITVSYYTVHDMLLELIIRKCREENFISLVQDQQVMAEEQDKVIRRLTVNLSGGVDNGTMAMRTTWHLAQVRSLGLLGGSNWIPFLHQFKFLRVLFLDICRREVKMDLTQICKLALLRYLKVKNERSLGEISIVLPVQIIRMRYLETLELPALSACCLPSDIVQLPRLSHLVVPHDTGLPDGIEKLKSLRSLEGFNMLMSSIENINGLGELENLSDLSIHCHTRSLEYVIALGRSIRKLSNLQKLSVSCTLVGSCDDALAFCLTSLHNLRHLDLLGCNFDRIPYIGSKAKFRRLRLGAKQILQEDIGMMGNINFLVQLHLRVTRTLPEKLVISGSTGLFVSLKVFELECEGISHLTFEVGAMPALRKLWLAFDPTSWNKATPAGIQHLSSLQELYILIVRNNSTSGSEAPTTSLTDTAVIHRAFQEAADAHPGRPMFTLGEGWLIRAMESCRTL</sequence>
<dbReference type="PANTHER" id="PTHR23155:SF906">
    <property type="entry name" value="OS08G0205100 PROTEIN"/>
    <property type="match status" value="1"/>
</dbReference>
<keyword evidence="6 7" id="KW-0175">Coiled coil</keyword>
<evidence type="ECO:0000259" key="9">
    <source>
        <dbReference type="Pfam" id="PF18052"/>
    </source>
</evidence>
<keyword evidence="13" id="KW-1185">Reference proteome</keyword>
<name>A0ABC9BNM7_9POAL</name>
<dbReference type="FunFam" id="3.40.50.300:FF:001091">
    <property type="entry name" value="Probable disease resistance protein At1g61300"/>
    <property type="match status" value="1"/>
</dbReference>
<dbReference type="InterPro" id="IPR038005">
    <property type="entry name" value="RX-like_CC"/>
</dbReference>